<evidence type="ECO:0000313" key="6">
    <source>
        <dbReference type="Proteomes" id="UP000075880"/>
    </source>
</evidence>
<dbReference type="GO" id="GO:0005096">
    <property type="term" value="F:GTPase activator activity"/>
    <property type="evidence" value="ECO:0007669"/>
    <property type="project" value="InterPro"/>
</dbReference>
<dbReference type="GO" id="GO:0032012">
    <property type="term" value="P:regulation of ARF protein signal transduction"/>
    <property type="evidence" value="ECO:0007669"/>
    <property type="project" value="InterPro"/>
</dbReference>
<organism evidence="5 6">
    <name type="scientific">Anopheles atroparvus</name>
    <name type="common">European mosquito</name>
    <dbReference type="NCBI Taxonomy" id="41427"/>
    <lineage>
        <taxon>Eukaryota</taxon>
        <taxon>Metazoa</taxon>
        <taxon>Ecdysozoa</taxon>
        <taxon>Arthropoda</taxon>
        <taxon>Hexapoda</taxon>
        <taxon>Insecta</taxon>
        <taxon>Pterygota</taxon>
        <taxon>Neoptera</taxon>
        <taxon>Endopterygota</taxon>
        <taxon>Diptera</taxon>
        <taxon>Nematocera</taxon>
        <taxon>Culicoidea</taxon>
        <taxon>Culicidae</taxon>
        <taxon>Anophelinae</taxon>
        <taxon>Anopheles</taxon>
    </lineage>
</organism>
<feature type="region of interest" description="Disordered" evidence="3">
    <location>
        <begin position="294"/>
        <end position="314"/>
    </location>
</feature>
<dbReference type="GO" id="GO:0007420">
    <property type="term" value="P:brain development"/>
    <property type="evidence" value="ECO:0007669"/>
    <property type="project" value="InterPro"/>
</dbReference>
<dbReference type="InterPro" id="IPR001878">
    <property type="entry name" value="Znf_CCHC"/>
</dbReference>
<reference evidence="5" key="1">
    <citation type="submission" date="2024-04" db="UniProtKB">
        <authorList>
            <consortium name="EnsemblMetazoa"/>
        </authorList>
    </citation>
    <scope>IDENTIFICATION</scope>
    <source>
        <strain evidence="5">EBRO</strain>
    </source>
</reference>
<sequence length="452" mass="48713">MQNIAGTHIGEEELVGIIIDGLNDPVNTSAMRYVTTTLADLRVYLRKYEVMIASRPTLVTTPRTTAPAARTPSVPTLKPSSAPRTKEVKAEPRCYNCSQYGHYQSSCPQPLRPRGACFKCYQPGHTHRECPNRATTTVAAHSSVTDPADNSALYSEQEMALVNKSSPAAVSNVEVETLRQRIQDQELTIQELRSMIQRLASENSQLKSHFDTKDHEVQLRNDIQLNGAAVGDGTPGVMDAVASRQAAAAAAAAAYAKRPVSMYETRQVPRSDEGRPPITQSLYSIAPVPAGADTMNFGSAGGGSAGGDGQMPPFEEVKHRTDQVARRIKELFAAMKDLGQREAFIPCAERIRLAVVDLMGLFPGSLIANESIRSALQQQNFHANLIQAECARLQQCLAAENGQLNGGASPGGGQGGSKGLGESIQQSMEQVRACAYELAKSTKILITHLQQS</sequence>
<dbReference type="GO" id="GO:0003676">
    <property type="term" value="F:nucleic acid binding"/>
    <property type="evidence" value="ECO:0007669"/>
    <property type="project" value="InterPro"/>
</dbReference>
<keyword evidence="6" id="KW-1185">Reference proteome</keyword>
<dbReference type="GO" id="GO:0008270">
    <property type="term" value="F:zinc ion binding"/>
    <property type="evidence" value="ECO:0007669"/>
    <property type="project" value="UniProtKB-KW"/>
</dbReference>
<feature type="region of interest" description="Disordered" evidence="3">
    <location>
        <begin position="62"/>
        <end position="85"/>
    </location>
</feature>
<proteinExistence type="predicted"/>
<dbReference type="InterPro" id="IPR047161">
    <property type="entry name" value="GIT-like"/>
</dbReference>
<dbReference type="InterPro" id="IPR022018">
    <property type="entry name" value="GIT1_C"/>
</dbReference>
<keyword evidence="2" id="KW-0175">Coiled coil</keyword>
<evidence type="ECO:0000256" key="1">
    <source>
        <dbReference type="PROSITE-ProRule" id="PRU00047"/>
    </source>
</evidence>
<evidence type="ECO:0000256" key="3">
    <source>
        <dbReference type="SAM" id="MobiDB-lite"/>
    </source>
</evidence>
<dbReference type="EnsemblMetazoa" id="ENSAATROPT015452">
    <property type="protein sequence ID" value="ENSAATROPP013848"/>
    <property type="gene ID" value="ENSAATROPG012589"/>
</dbReference>
<accession>A0AAG5DT79</accession>
<feature type="domain" description="CCHC-type" evidence="4">
    <location>
        <begin position="117"/>
        <end position="132"/>
    </location>
</feature>
<dbReference type="GO" id="GO:0098793">
    <property type="term" value="C:presynapse"/>
    <property type="evidence" value="ECO:0007669"/>
    <property type="project" value="GOC"/>
</dbReference>
<keyword evidence="1" id="KW-0479">Metal-binding</keyword>
<dbReference type="Proteomes" id="UP000075880">
    <property type="component" value="Unassembled WGS sequence"/>
</dbReference>
<dbReference type="AlphaFoldDB" id="A0AAG5DT79"/>
<dbReference type="GO" id="GO:0031267">
    <property type="term" value="F:small GTPase binding"/>
    <property type="evidence" value="ECO:0007669"/>
    <property type="project" value="TreeGrafter"/>
</dbReference>
<feature type="compositionally biased region" description="Gly residues" evidence="3">
    <location>
        <begin position="299"/>
        <end position="309"/>
    </location>
</feature>
<dbReference type="SUPFAM" id="SSF57756">
    <property type="entry name" value="Retrovirus zinc finger-like domains"/>
    <property type="match status" value="1"/>
</dbReference>
<feature type="compositionally biased region" description="Low complexity" evidence="3">
    <location>
        <begin position="62"/>
        <end position="76"/>
    </location>
</feature>
<dbReference type="PANTHER" id="PTHR46097">
    <property type="entry name" value="G PROTEIN-COUPLED RECEPTOR KINASE INTERACTING ARFGAP"/>
    <property type="match status" value="1"/>
</dbReference>
<dbReference type="Gene3D" id="1.20.120.330">
    <property type="entry name" value="Nucleotidyltransferases domain 2"/>
    <property type="match status" value="1"/>
</dbReference>
<feature type="coiled-coil region" evidence="2">
    <location>
        <begin position="175"/>
        <end position="209"/>
    </location>
</feature>
<dbReference type="InterPro" id="IPR036875">
    <property type="entry name" value="Znf_CCHC_sf"/>
</dbReference>
<protein>
    <recommendedName>
        <fullName evidence="4">CCHC-type domain-containing protein</fullName>
    </recommendedName>
</protein>
<keyword evidence="1" id="KW-0862">Zinc</keyword>
<feature type="domain" description="CCHC-type" evidence="4">
    <location>
        <begin position="93"/>
        <end position="109"/>
    </location>
</feature>
<dbReference type="Pfam" id="PF12205">
    <property type="entry name" value="GIT1_C"/>
    <property type="match status" value="1"/>
</dbReference>
<dbReference type="SMART" id="SM00343">
    <property type="entry name" value="ZnF_C2HC"/>
    <property type="match status" value="2"/>
</dbReference>
<evidence type="ECO:0000256" key="2">
    <source>
        <dbReference type="SAM" id="Coils"/>
    </source>
</evidence>
<dbReference type="PANTHER" id="PTHR46097:SF3">
    <property type="entry name" value="ARF GTPASE-ACTIVATING PROTEIN GIT"/>
    <property type="match status" value="1"/>
</dbReference>
<dbReference type="GO" id="GO:0008277">
    <property type="term" value="P:regulation of G protein-coupled receptor signaling pathway"/>
    <property type="evidence" value="ECO:0007669"/>
    <property type="project" value="TreeGrafter"/>
</dbReference>
<dbReference type="GO" id="GO:0036465">
    <property type="term" value="P:synaptic vesicle recycling"/>
    <property type="evidence" value="ECO:0007669"/>
    <property type="project" value="TreeGrafter"/>
</dbReference>
<name>A0AAG5DT79_ANOAO</name>
<evidence type="ECO:0000313" key="5">
    <source>
        <dbReference type="EnsemblMetazoa" id="ENSAATROPP013848"/>
    </source>
</evidence>
<evidence type="ECO:0000259" key="4">
    <source>
        <dbReference type="PROSITE" id="PS50158"/>
    </source>
</evidence>
<dbReference type="PROSITE" id="PS50158">
    <property type="entry name" value="ZF_CCHC"/>
    <property type="match status" value="2"/>
</dbReference>
<dbReference type="Gene3D" id="4.10.60.10">
    <property type="entry name" value="Zinc finger, CCHC-type"/>
    <property type="match status" value="1"/>
</dbReference>
<keyword evidence="1" id="KW-0863">Zinc-finger</keyword>
<dbReference type="Pfam" id="PF00098">
    <property type="entry name" value="zf-CCHC"/>
    <property type="match status" value="1"/>
</dbReference>